<gene>
    <name evidence="1" type="ORF">BpHYR1_000505</name>
</gene>
<name>A0A3M7R1F6_BRAPC</name>
<evidence type="ECO:0000313" key="1">
    <source>
        <dbReference type="EMBL" id="RNA17393.1"/>
    </source>
</evidence>
<keyword evidence="2" id="KW-1185">Reference proteome</keyword>
<dbReference type="EMBL" id="REGN01004464">
    <property type="protein sequence ID" value="RNA17393.1"/>
    <property type="molecule type" value="Genomic_DNA"/>
</dbReference>
<protein>
    <submittedName>
        <fullName evidence="1">Uncharacterized protein</fullName>
    </submittedName>
</protein>
<dbReference type="Proteomes" id="UP000276133">
    <property type="component" value="Unassembled WGS sequence"/>
</dbReference>
<dbReference type="AlphaFoldDB" id="A0A3M7R1F6"/>
<evidence type="ECO:0000313" key="2">
    <source>
        <dbReference type="Proteomes" id="UP000276133"/>
    </source>
</evidence>
<proteinExistence type="predicted"/>
<sequence length="147" mass="17136">MNGEIYVTTSMIIPGLKFIETKLVVKEDDIRDQLSYTLFIKNSSSLTEMNAKNFLIDLLKSKRFKELIARARKEGIIKSHSLKKKLNFEDSENSSDEDEESIDIKKKLREDKKDRRNIGRSQQQVFQLRDFSQIRAINFGTEEIGCQ</sequence>
<accession>A0A3M7R1F6</accession>
<organism evidence="1 2">
    <name type="scientific">Brachionus plicatilis</name>
    <name type="common">Marine rotifer</name>
    <name type="synonym">Brachionus muelleri</name>
    <dbReference type="NCBI Taxonomy" id="10195"/>
    <lineage>
        <taxon>Eukaryota</taxon>
        <taxon>Metazoa</taxon>
        <taxon>Spiralia</taxon>
        <taxon>Gnathifera</taxon>
        <taxon>Rotifera</taxon>
        <taxon>Eurotatoria</taxon>
        <taxon>Monogononta</taxon>
        <taxon>Pseudotrocha</taxon>
        <taxon>Ploima</taxon>
        <taxon>Brachionidae</taxon>
        <taxon>Brachionus</taxon>
    </lineage>
</organism>
<comment type="caution">
    <text evidence="1">The sequence shown here is derived from an EMBL/GenBank/DDBJ whole genome shotgun (WGS) entry which is preliminary data.</text>
</comment>
<reference evidence="1 2" key="1">
    <citation type="journal article" date="2018" name="Sci. Rep.">
        <title>Genomic signatures of local adaptation to the degree of environmental predictability in rotifers.</title>
        <authorList>
            <person name="Franch-Gras L."/>
            <person name="Hahn C."/>
            <person name="Garcia-Roger E.M."/>
            <person name="Carmona M.J."/>
            <person name="Serra M."/>
            <person name="Gomez A."/>
        </authorList>
    </citation>
    <scope>NUCLEOTIDE SEQUENCE [LARGE SCALE GENOMIC DNA]</scope>
    <source>
        <strain evidence="1">HYR1</strain>
    </source>
</reference>